<dbReference type="GO" id="GO:0010605">
    <property type="term" value="P:negative regulation of macromolecule metabolic process"/>
    <property type="evidence" value="ECO:0007669"/>
    <property type="project" value="UniProtKB-ARBA"/>
</dbReference>
<dbReference type="GO" id="GO:0016241">
    <property type="term" value="P:regulation of macroautophagy"/>
    <property type="evidence" value="ECO:0007669"/>
    <property type="project" value="UniProtKB-ARBA"/>
</dbReference>
<comment type="catalytic activity">
    <reaction evidence="11">
        <text>an N-acyl-1-beta-D-glucosyl-15-methylhexadecasphing-4-enine + H2O = an N-acyl-15-methylhexadecasphing-4-enine + D-glucose</text>
        <dbReference type="Rhea" id="RHEA:34755"/>
        <dbReference type="ChEBI" id="CHEBI:4167"/>
        <dbReference type="ChEBI" id="CHEBI:15377"/>
        <dbReference type="ChEBI" id="CHEBI:70815"/>
        <dbReference type="ChEBI" id="CHEBI:70846"/>
    </reaction>
    <physiologicalReaction direction="left-to-right" evidence="11">
        <dbReference type="Rhea" id="RHEA:34756"/>
    </physiologicalReaction>
</comment>
<dbReference type="PANTHER" id="PTHR11069">
    <property type="entry name" value="GLUCOSYLCERAMIDASE"/>
    <property type="match status" value="1"/>
</dbReference>
<dbReference type="AlphaFoldDB" id="A0A7I4YPY2"/>
<dbReference type="GO" id="GO:0051246">
    <property type="term" value="P:regulation of protein metabolic process"/>
    <property type="evidence" value="ECO:0007669"/>
    <property type="project" value="UniProtKB-ARBA"/>
</dbReference>
<keyword evidence="8 12" id="KW-0746">Sphingolipid metabolism</keyword>
<dbReference type="PRINTS" id="PR00843">
    <property type="entry name" value="GLHYDRLASE30"/>
</dbReference>
<dbReference type="WBParaSite" id="HCON_00119050-00001">
    <property type="protein sequence ID" value="HCON_00119050-00001"/>
    <property type="gene ID" value="HCON_00119050"/>
</dbReference>
<evidence type="ECO:0000256" key="8">
    <source>
        <dbReference type="ARBA" id="ARBA00022919"/>
    </source>
</evidence>
<dbReference type="SUPFAM" id="SSF51445">
    <property type="entry name" value="(Trans)glycosidases"/>
    <property type="match status" value="1"/>
</dbReference>
<dbReference type="SUPFAM" id="SSF51011">
    <property type="entry name" value="Glycosyl hydrolase domain"/>
    <property type="match status" value="1"/>
</dbReference>
<dbReference type="GO" id="GO:0004348">
    <property type="term" value="F:glucosylceramidase activity"/>
    <property type="evidence" value="ECO:0007669"/>
    <property type="project" value="UniProtKB-EC"/>
</dbReference>
<evidence type="ECO:0000256" key="5">
    <source>
        <dbReference type="ARBA" id="ARBA00012658"/>
    </source>
</evidence>
<comment type="catalytic activity">
    <reaction evidence="10">
        <text>a beta-D-glucosylceramide + H2O = an N-acyl-sphingoid base + D-glucose</text>
        <dbReference type="Rhea" id="RHEA:81447"/>
        <dbReference type="ChEBI" id="CHEBI:4167"/>
        <dbReference type="ChEBI" id="CHEBI:15377"/>
        <dbReference type="ChEBI" id="CHEBI:83264"/>
        <dbReference type="ChEBI" id="CHEBI:83273"/>
    </reaction>
    <physiologicalReaction direction="left-to-right" evidence="10">
        <dbReference type="Rhea" id="RHEA:81448"/>
    </physiologicalReaction>
</comment>
<dbReference type="GO" id="GO:0042391">
    <property type="term" value="P:regulation of membrane potential"/>
    <property type="evidence" value="ECO:0007669"/>
    <property type="project" value="UniProtKB-ARBA"/>
</dbReference>
<dbReference type="GO" id="GO:0007040">
    <property type="term" value="P:lysosome organization"/>
    <property type="evidence" value="ECO:0007669"/>
    <property type="project" value="UniProtKB-ARBA"/>
</dbReference>
<dbReference type="GO" id="GO:0006914">
    <property type="term" value="P:autophagy"/>
    <property type="evidence" value="ECO:0007669"/>
    <property type="project" value="UniProtKB-ARBA"/>
</dbReference>
<evidence type="ECO:0000256" key="10">
    <source>
        <dbReference type="ARBA" id="ARBA00050474"/>
    </source>
</evidence>
<dbReference type="Gene3D" id="3.20.20.80">
    <property type="entry name" value="Glycosidases"/>
    <property type="match status" value="1"/>
</dbReference>
<dbReference type="GO" id="GO:0005774">
    <property type="term" value="C:vacuolar membrane"/>
    <property type="evidence" value="ECO:0007669"/>
    <property type="project" value="UniProtKB-ARBA"/>
</dbReference>
<evidence type="ECO:0000256" key="13">
    <source>
        <dbReference type="SAM" id="SignalP"/>
    </source>
</evidence>
<dbReference type="GO" id="GO:0030163">
    <property type="term" value="P:protein catabolic process"/>
    <property type="evidence" value="ECO:0007669"/>
    <property type="project" value="UniProtKB-ARBA"/>
</dbReference>
<comment type="similarity">
    <text evidence="4 12">Belongs to the glycosyl hydrolase 30 family.</text>
</comment>
<evidence type="ECO:0000256" key="7">
    <source>
        <dbReference type="ARBA" id="ARBA00022801"/>
    </source>
</evidence>
<evidence type="ECO:0000256" key="2">
    <source>
        <dbReference type="ARBA" id="ARBA00004760"/>
    </source>
</evidence>
<feature type="signal peptide" evidence="13">
    <location>
        <begin position="1"/>
        <end position="18"/>
    </location>
</feature>
<evidence type="ECO:0000256" key="1">
    <source>
        <dbReference type="ARBA" id="ARBA00001013"/>
    </source>
</evidence>
<comment type="pathway">
    <text evidence="2">Lipid metabolism; sphingolipid metabolism.</text>
</comment>
<protein>
    <recommendedName>
        <fullName evidence="5 12">Glucosylceramidase</fullName>
        <ecNumber evidence="5 12">3.2.1.45</ecNumber>
    </recommendedName>
</protein>
<comment type="catalytic activity">
    <reaction evidence="1">
        <text>a beta-D-glucosyl-(1&lt;-&gt;1')-N-acylsphing-4-enine + H2O = an N-acylsphing-4-enine + D-glucose</text>
        <dbReference type="Rhea" id="RHEA:13269"/>
        <dbReference type="ChEBI" id="CHEBI:4167"/>
        <dbReference type="ChEBI" id="CHEBI:15377"/>
        <dbReference type="ChEBI" id="CHEBI:22801"/>
        <dbReference type="ChEBI" id="CHEBI:52639"/>
        <dbReference type="EC" id="3.2.1.45"/>
    </reaction>
    <physiologicalReaction direction="left-to-right" evidence="1">
        <dbReference type="Rhea" id="RHEA:13270"/>
    </physiologicalReaction>
</comment>
<evidence type="ECO:0000259" key="14">
    <source>
        <dbReference type="Pfam" id="PF02055"/>
    </source>
</evidence>
<evidence type="ECO:0000313" key="15">
    <source>
        <dbReference type="Proteomes" id="UP000025227"/>
    </source>
</evidence>
<dbReference type="GO" id="GO:0006066">
    <property type="term" value="P:alcohol metabolic process"/>
    <property type="evidence" value="ECO:0007669"/>
    <property type="project" value="UniProtKB-ARBA"/>
</dbReference>
<dbReference type="GO" id="GO:0006680">
    <property type="term" value="P:glucosylceramide catabolic process"/>
    <property type="evidence" value="ECO:0007669"/>
    <property type="project" value="UniProtKB-ARBA"/>
</dbReference>
<dbReference type="InterPro" id="IPR001139">
    <property type="entry name" value="Glyco_hydro_30"/>
</dbReference>
<feature type="domain" description="Glycosyl hydrolase family 30 TIM-barrel" evidence="14">
    <location>
        <begin position="98"/>
        <end position="445"/>
    </location>
</feature>
<dbReference type="Pfam" id="PF02055">
    <property type="entry name" value="Glyco_hydro_30"/>
    <property type="match status" value="1"/>
</dbReference>
<dbReference type="GO" id="GO:0016758">
    <property type="term" value="F:hexosyltransferase activity"/>
    <property type="evidence" value="ECO:0007669"/>
    <property type="project" value="UniProtKB-ARBA"/>
</dbReference>
<name>A0A7I4YPY2_HAECO</name>
<evidence type="ECO:0000256" key="9">
    <source>
        <dbReference type="ARBA" id="ARBA00023098"/>
    </source>
</evidence>
<reference evidence="16" key="1">
    <citation type="submission" date="2020-12" db="UniProtKB">
        <authorList>
            <consortium name="WormBaseParasite"/>
        </authorList>
    </citation>
    <scope>IDENTIFICATION</scope>
    <source>
        <strain evidence="16">MHco3</strain>
    </source>
</reference>
<dbReference type="GO" id="GO:0008202">
    <property type="term" value="P:steroid metabolic process"/>
    <property type="evidence" value="ECO:0007669"/>
    <property type="project" value="UniProtKB-ARBA"/>
</dbReference>
<proteinExistence type="inferred from homology"/>
<dbReference type="Proteomes" id="UP000025227">
    <property type="component" value="Unplaced"/>
</dbReference>
<accession>A0A7I4YPY2</accession>
<dbReference type="GO" id="GO:0032006">
    <property type="term" value="P:regulation of TOR signaling"/>
    <property type="evidence" value="ECO:0007669"/>
    <property type="project" value="UniProtKB-ARBA"/>
</dbReference>
<evidence type="ECO:0000313" key="16">
    <source>
        <dbReference type="WBParaSite" id="HCON_00119050-00001"/>
    </source>
</evidence>
<dbReference type="EC" id="3.2.1.45" evidence="5 12"/>
<keyword evidence="7 12" id="KW-0378">Hydrolase</keyword>
<keyword evidence="15" id="KW-1185">Reference proteome</keyword>
<dbReference type="OMA" id="NEPLNRG"/>
<dbReference type="GO" id="GO:0005764">
    <property type="term" value="C:lysosome"/>
    <property type="evidence" value="ECO:0007669"/>
    <property type="project" value="UniProtKB-ARBA"/>
</dbReference>
<keyword evidence="9 12" id="KW-0443">Lipid metabolism</keyword>
<dbReference type="FunFam" id="3.20.20.80:FF:000030">
    <property type="entry name" value="Lysosomal acid glucosylceramidase"/>
    <property type="match status" value="1"/>
</dbReference>
<sequence>MFIHHALLVVNIVVLSSASRPCAQKTYKSSEKNIVCMCNSTYCDDVEPVAEVPQGKAVLYTSSQSGKRFEKSILPISEGTSSSEVTIEIDARATYQSIIGFGGAFTDAAGINLRSLSEETQKNLMESYFGKNGIEYNLARVPIASTDFSTREYSYADTAGDFDMKTFKLTKEDYQYKIPYILSAINLTGNNLLLYASPWSAPGWMKTNGQMKGGGALIGEVNGKYYRSYANYLIKFFEEYAKNGVPFWGMTLQNEPTSGALPFYKWQAMLFTASMQRDFVKVTLGPMLKSKNTTKDLKVMALDDNRISLPGWADTIFNDPEASKYVDGIGVHWYLDALMPASVLTTTHNRHPEKFILATEACAGAFFGHSPILGDWYRAEEYAVNIIEDLNNFVTGWTDWNICLNEQGGPNWVENFVDSPVIVNATSDQFYKQPMFYAMGHFSKFFKKDSVRVNSVVTGSSEVLATAVVYKGRRSVAVLNRMSSSVGVTLNDVTTNHHLHFTMEPRSIITVLWNKL</sequence>
<keyword evidence="6 13" id="KW-0732">Signal</keyword>
<dbReference type="OrthoDB" id="2160638at2759"/>
<dbReference type="GO" id="GO:0005102">
    <property type="term" value="F:signaling receptor binding"/>
    <property type="evidence" value="ECO:0007669"/>
    <property type="project" value="UniProtKB-ARBA"/>
</dbReference>
<organism evidence="15 16">
    <name type="scientific">Haemonchus contortus</name>
    <name type="common">Barber pole worm</name>
    <dbReference type="NCBI Taxonomy" id="6289"/>
    <lineage>
        <taxon>Eukaryota</taxon>
        <taxon>Metazoa</taxon>
        <taxon>Ecdysozoa</taxon>
        <taxon>Nematoda</taxon>
        <taxon>Chromadorea</taxon>
        <taxon>Rhabditida</taxon>
        <taxon>Rhabditina</taxon>
        <taxon>Rhabditomorpha</taxon>
        <taxon>Strongyloidea</taxon>
        <taxon>Trichostrongylidae</taxon>
        <taxon>Haemonchus</taxon>
    </lineage>
</organism>
<evidence type="ECO:0000256" key="3">
    <source>
        <dbReference type="ARBA" id="ARBA00004991"/>
    </source>
</evidence>
<dbReference type="InterPro" id="IPR017853">
    <property type="entry name" value="GH"/>
</dbReference>
<dbReference type="InterPro" id="IPR033453">
    <property type="entry name" value="Glyco_hydro_30_TIM-barrel"/>
</dbReference>
<evidence type="ECO:0000256" key="4">
    <source>
        <dbReference type="ARBA" id="ARBA00005382"/>
    </source>
</evidence>
<evidence type="ECO:0000256" key="12">
    <source>
        <dbReference type="RuleBase" id="RU361188"/>
    </source>
</evidence>
<feature type="chain" id="PRO_5029821772" description="Glucosylceramidase" evidence="13">
    <location>
        <begin position="19"/>
        <end position="516"/>
    </location>
</feature>
<evidence type="ECO:0000256" key="11">
    <source>
        <dbReference type="ARBA" id="ARBA00051345"/>
    </source>
</evidence>
<comment type="pathway">
    <text evidence="3">Sphingolipid metabolism.</text>
</comment>
<dbReference type="PANTHER" id="PTHR11069:SF23">
    <property type="entry name" value="LYSOSOMAL ACID GLUCOSYLCERAMIDASE"/>
    <property type="match status" value="1"/>
</dbReference>
<keyword evidence="12" id="KW-0326">Glycosidase</keyword>
<evidence type="ECO:0000256" key="6">
    <source>
        <dbReference type="ARBA" id="ARBA00022729"/>
    </source>
</evidence>